<dbReference type="PANTHER" id="PTHR46983:SF3">
    <property type="entry name" value="CHPADIPLOID STATE MAINTENANCE PROTEIN CHPA"/>
    <property type="match status" value="1"/>
</dbReference>
<evidence type="ECO:0000256" key="1">
    <source>
        <dbReference type="ARBA" id="ARBA00022723"/>
    </source>
</evidence>
<dbReference type="InterPro" id="IPR007051">
    <property type="entry name" value="CHORD_dom"/>
</dbReference>
<evidence type="ECO:0000259" key="4">
    <source>
        <dbReference type="PROSITE" id="PS51401"/>
    </source>
</evidence>
<proteinExistence type="predicted"/>
<dbReference type="VEuPathDB" id="TriTrypDB:TEOVI_000263000"/>
<evidence type="ECO:0000313" key="5">
    <source>
        <dbReference type="EMBL" id="SCU71050.1"/>
    </source>
</evidence>
<accession>A0A1G4IFB5</accession>
<keyword evidence="2" id="KW-0677">Repeat</keyword>
<dbReference type="RefSeq" id="XP_067081771.1">
    <property type="nucleotide sequence ID" value="XM_067225670.1"/>
</dbReference>
<evidence type="ECO:0000313" key="6">
    <source>
        <dbReference type="Proteomes" id="UP000195570"/>
    </source>
</evidence>
<organism evidence="5 6">
    <name type="scientific">Trypanosoma equiperdum</name>
    <dbReference type="NCBI Taxonomy" id="5694"/>
    <lineage>
        <taxon>Eukaryota</taxon>
        <taxon>Discoba</taxon>
        <taxon>Euglenozoa</taxon>
        <taxon>Kinetoplastea</taxon>
        <taxon>Metakinetoplastina</taxon>
        <taxon>Trypanosomatida</taxon>
        <taxon>Trypanosomatidae</taxon>
        <taxon>Trypanosoma</taxon>
    </lineage>
</organism>
<keyword evidence="3" id="KW-0862">Zinc</keyword>
<dbReference type="Gene3D" id="4.10.1130.20">
    <property type="match status" value="2"/>
</dbReference>
<dbReference type="GO" id="GO:0046872">
    <property type="term" value="F:metal ion binding"/>
    <property type="evidence" value="ECO:0007669"/>
    <property type="project" value="UniProtKB-KW"/>
</dbReference>
<dbReference type="PANTHER" id="PTHR46983">
    <property type="entry name" value="CYSTEINE AND HISTIDINE-RICH DOMAIN-CONTAINING PROTEIN 1"/>
    <property type="match status" value="1"/>
</dbReference>
<dbReference type="GeneID" id="92376570"/>
<feature type="domain" description="CHORD" evidence="4">
    <location>
        <begin position="112"/>
        <end position="172"/>
    </location>
</feature>
<comment type="caution">
    <text evidence="5">The sequence shown here is derived from an EMBL/GenBank/DDBJ whole genome shotgun (WGS) entry which is preliminary data.</text>
</comment>
<reference evidence="5" key="1">
    <citation type="submission" date="2016-09" db="EMBL/GenBank/DDBJ databases">
        <authorList>
            <person name="Hebert L."/>
            <person name="Moumen B."/>
        </authorList>
    </citation>
    <scope>NUCLEOTIDE SEQUENCE [LARGE SCALE GENOMIC DNA]</scope>
    <source>
        <strain evidence="5">OVI</strain>
    </source>
</reference>
<dbReference type="Proteomes" id="UP000195570">
    <property type="component" value="Unassembled WGS sequence"/>
</dbReference>
<dbReference type="Pfam" id="PF04968">
    <property type="entry name" value="CHORD"/>
    <property type="match status" value="2"/>
</dbReference>
<sequence>MKVYFTYEGKDANGVVVDTTIVEAYKLKVDIPSKWLSGPCKQLLQFVVTTYNKKDPEQQLNPEELSMWLGNVELKPTDIVESRINEYNDIRIVHTPKGRSGQNQQPEGSIICTNYGCGQYFLPGENNDTACKHHKEPPVFHDIEKYWRCCTSRRARDWEEFKAIPACCTGPHSTENQAVSFASAPVANVPLASGQAAAITGVNNATAGAPAERRTTGPREFEAAVREKRRDEPQAVVDGKAKCRNFGCQQEFIVADNHPTACRYHSEGPVFWDTYRYWKCCPDKKCFDFDDFVKVPGCSVGPHLL</sequence>
<keyword evidence="1" id="KW-0479">Metal-binding</keyword>
<dbReference type="InterPro" id="IPR039790">
    <property type="entry name" value="CHRD1"/>
</dbReference>
<evidence type="ECO:0000256" key="2">
    <source>
        <dbReference type="ARBA" id="ARBA00022737"/>
    </source>
</evidence>
<keyword evidence="6" id="KW-1185">Reference proteome</keyword>
<feature type="domain" description="CHORD" evidence="4">
    <location>
        <begin position="243"/>
        <end position="303"/>
    </location>
</feature>
<dbReference type="EMBL" id="CZPT02001561">
    <property type="protein sequence ID" value="SCU71050.1"/>
    <property type="molecule type" value="Genomic_DNA"/>
</dbReference>
<evidence type="ECO:0000256" key="3">
    <source>
        <dbReference type="ARBA" id="ARBA00022833"/>
    </source>
</evidence>
<gene>
    <name evidence="5" type="ORF">TEOVI_000263000</name>
</gene>
<name>A0A1G4IFB5_TRYEQ</name>
<dbReference type="PROSITE" id="PS51401">
    <property type="entry name" value="CHORD"/>
    <property type="match status" value="2"/>
</dbReference>
<protein>
    <submittedName>
        <fullName evidence="5">CHORD, putative</fullName>
    </submittedName>
</protein>
<dbReference type="AlphaFoldDB" id="A0A1G4IFB5"/>